<evidence type="ECO:0000313" key="4">
    <source>
        <dbReference type="Ensembl" id="ENSGALP00010010761.1"/>
    </source>
</evidence>
<dbReference type="FunCoup" id="A0A1D5PMF4">
    <property type="interactions" value="37"/>
</dbReference>
<dbReference type="SUPFAM" id="SSF55797">
    <property type="entry name" value="PR-1-like"/>
    <property type="match status" value="1"/>
</dbReference>
<protein>
    <submittedName>
        <fullName evidence="4">Cysteine rich secretory protein 2</fullName>
    </submittedName>
</protein>
<dbReference type="AlphaFoldDB" id="A0A1D5PMF4"/>
<dbReference type="Bgee" id="ENSGALG00000034474">
    <property type="expression patterns" value="Expressed in kidney and 3 other cell types or tissues"/>
</dbReference>
<dbReference type="Pfam" id="PF00188">
    <property type="entry name" value="CAP"/>
    <property type="match status" value="1"/>
</dbReference>
<dbReference type="Reactome" id="R-GGA-6798695">
    <property type="pathway name" value="Neutrophil degranulation"/>
</dbReference>
<dbReference type="GeneID" id="422045"/>
<evidence type="ECO:0000256" key="2">
    <source>
        <dbReference type="ARBA" id="ARBA00023157"/>
    </source>
</evidence>
<feature type="disulfide bond" evidence="3">
    <location>
        <begin position="229"/>
        <end position="247"/>
    </location>
</feature>
<dbReference type="eggNOG" id="KOG3017">
    <property type="taxonomic scope" value="Eukaryota"/>
</dbReference>
<comment type="similarity">
    <text evidence="1">Belongs to the CRISP family.</text>
</comment>
<dbReference type="PROSITE" id="PS51670">
    <property type="entry name" value="SHKT"/>
    <property type="match status" value="1"/>
</dbReference>
<comment type="caution">
    <text evidence="3">Lacks conserved residue(s) required for the propagation of feature annotation.</text>
</comment>
<dbReference type="PROSITE" id="PS01009">
    <property type="entry name" value="CRISP_1"/>
    <property type="match status" value="1"/>
</dbReference>
<sequence length="258" mass="28464">MILPAVLLCLAAVLSPSAGEDLSYVPLPLLTASSSQQIPEASLLLSTNRTDQQKLIVDKHNALRRRVSPPARNMLRMEWSPQAAVNAQNWANQCSLSHSPPNQREIGQPCGENLYMSTAPSSWSDSIQAWFDEEKDFKYGSGATTANAVIGHYTQLVWYNSYQVGCAVAYCPERTFKYFYVCHYCPAGNIIGSIETPYKEGQPCGDCPSACDNGLCTNPCKYRDVYSNCPEMAKAYGCEHSFIKTNCLASCRCLSEII</sequence>
<dbReference type="VEuPathDB" id="HostDB:geneid_422045"/>
<dbReference type="Gene3D" id="3.40.33.10">
    <property type="entry name" value="CAP"/>
    <property type="match status" value="1"/>
</dbReference>
<organism evidence="4 5">
    <name type="scientific">Gallus gallus</name>
    <name type="common">Chicken</name>
    <dbReference type="NCBI Taxonomy" id="9031"/>
    <lineage>
        <taxon>Eukaryota</taxon>
        <taxon>Metazoa</taxon>
        <taxon>Chordata</taxon>
        <taxon>Craniata</taxon>
        <taxon>Vertebrata</taxon>
        <taxon>Euteleostomi</taxon>
        <taxon>Archelosauria</taxon>
        <taxon>Archosauria</taxon>
        <taxon>Dinosauria</taxon>
        <taxon>Saurischia</taxon>
        <taxon>Theropoda</taxon>
        <taxon>Coelurosauria</taxon>
        <taxon>Aves</taxon>
        <taxon>Neognathae</taxon>
        <taxon>Galloanserae</taxon>
        <taxon>Galliformes</taxon>
        <taxon>Phasianidae</taxon>
        <taxon>Phasianinae</taxon>
        <taxon>Gallus</taxon>
    </lineage>
</organism>
<dbReference type="GeneTree" id="ENSGT00940000162013"/>
<dbReference type="Pfam" id="PF08562">
    <property type="entry name" value="Crisp"/>
    <property type="match status" value="1"/>
</dbReference>
<reference evidence="4" key="3">
    <citation type="submission" date="2025-09" db="UniProtKB">
        <authorList>
            <consortium name="Ensembl"/>
        </authorList>
    </citation>
    <scope>IDENTIFICATION</scope>
    <source>
        <strain evidence="4">broiler</strain>
    </source>
</reference>
<dbReference type="CTD" id="7180"/>
<dbReference type="CDD" id="cd05383">
    <property type="entry name" value="CAP_CRISP"/>
    <property type="match status" value="1"/>
</dbReference>
<dbReference type="PRINTS" id="PR00837">
    <property type="entry name" value="V5TPXLIKE"/>
</dbReference>
<keyword evidence="5" id="KW-1185">Reference proteome</keyword>
<dbReference type="FunFam" id="1.10.10.740:FF:000001">
    <property type="entry name" value="Cysteine-rich secretory protein 2"/>
    <property type="match status" value="1"/>
</dbReference>
<dbReference type="OrthoDB" id="737510at2759"/>
<dbReference type="Ensembl" id="ENSGALT00010019213.1">
    <property type="protein sequence ID" value="ENSGALP00010010761.1"/>
    <property type="gene ID" value="ENSGALG00010008054.1"/>
</dbReference>
<dbReference type="SUPFAM" id="SSF57546">
    <property type="entry name" value="Crisp domain-like"/>
    <property type="match status" value="1"/>
</dbReference>
<dbReference type="FunFam" id="3.40.33.10:FF:000005">
    <property type="entry name" value="Cysteine-rich secretory protein 2"/>
    <property type="match status" value="1"/>
</dbReference>
<dbReference type="Proteomes" id="UP000000539">
    <property type="component" value="Chromosome 3"/>
</dbReference>
<dbReference type="SMART" id="SM00198">
    <property type="entry name" value="SCP"/>
    <property type="match status" value="1"/>
</dbReference>
<feature type="disulfide bond" evidence="3">
    <location>
        <begin position="238"/>
        <end position="251"/>
    </location>
</feature>
<dbReference type="InterPro" id="IPR013871">
    <property type="entry name" value="Cysteine_rich_secretory"/>
</dbReference>
<dbReference type="RefSeq" id="XP_040522319.1">
    <property type="nucleotide sequence ID" value="XM_040666385.2"/>
</dbReference>
<evidence type="ECO:0000313" key="5">
    <source>
        <dbReference type="Proteomes" id="UP000000539"/>
    </source>
</evidence>
<dbReference type="SMR" id="A0A1D5PMF4"/>
<dbReference type="GO" id="GO:0005615">
    <property type="term" value="C:extracellular space"/>
    <property type="evidence" value="ECO:0000318"/>
    <property type="project" value="GO_Central"/>
</dbReference>
<dbReference type="GO" id="GO:0042581">
    <property type="term" value="C:specific granule"/>
    <property type="evidence" value="ECO:0007669"/>
    <property type="project" value="Ensembl"/>
</dbReference>
<dbReference type="InterPro" id="IPR034117">
    <property type="entry name" value="SCP_CRISP"/>
</dbReference>
<reference evidence="4" key="1">
    <citation type="submission" date="2020-11" db="EMBL/GenBank/DDBJ databases">
        <title>Gallus gallus (Chicken) genome, bGalGal1, GRCg7b, maternal haplotype autosomes + Z &amp; W.</title>
        <authorList>
            <person name="Warren W."/>
            <person name="Formenti G."/>
            <person name="Fedrigo O."/>
            <person name="Haase B."/>
            <person name="Mountcastle J."/>
            <person name="Balacco J."/>
            <person name="Tracey A."/>
            <person name="Schneider V."/>
            <person name="Okimoto R."/>
            <person name="Cheng H."/>
            <person name="Hawken R."/>
            <person name="Howe K."/>
            <person name="Jarvis E.D."/>
        </authorList>
    </citation>
    <scope>NUCLEOTIDE SEQUENCE [LARGE SCALE GENOMIC DNA]</scope>
    <source>
        <strain evidence="4">Broiler</strain>
    </source>
</reference>
<dbReference type="InterPro" id="IPR035940">
    <property type="entry name" value="CAP_sf"/>
</dbReference>
<dbReference type="InterPro" id="IPR001283">
    <property type="entry name" value="CRISP-related"/>
</dbReference>
<accession>A0A1D5PMF4</accession>
<dbReference type="InterPro" id="IPR018244">
    <property type="entry name" value="Allrgn_V5/Tpx1_CS"/>
</dbReference>
<gene>
    <name evidence="4" type="primary">CRISP2</name>
</gene>
<dbReference type="PANTHER" id="PTHR10334">
    <property type="entry name" value="CYSTEINE-RICH SECRETORY PROTEIN-RELATED"/>
    <property type="match status" value="1"/>
</dbReference>
<reference evidence="4" key="2">
    <citation type="submission" date="2025-08" db="UniProtKB">
        <authorList>
            <consortium name="Ensembl"/>
        </authorList>
    </citation>
    <scope>IDENTIFICATION</scope>
    <source>
        <strain evidence="4">broiler</strain>
    </source>
</reference>
<name>A0A1D5PMF4_CHICK</name>
<dbReference type="InParanoid" id="A0A1D5PMF4"/>
<dbReference type="Gene3D" id="1.10.10.740">
    <property type="entry name" value="Crisp domain"/>
    <property type="match status" value="1"/>
</dbReference>
<proteinExistence type="inferred from homology"/>
<keyword evidence="2 3" id="KW-1015">Disulfide bond</keyword>
<dbReference type="InterPro" id="IPR003582">
    <property type="entry name" value="ShKT_dom"/>
</dbReference>
<dbReference type="KEGG" id="gga:422045"/>
<dbReference type="RefSeq" id="XP_004935970.1">
    <property type="nucleotide sequence ID" value="XM_004935913.5"/>
</dbReference>
<dbReference type="PROSITE" id="PS01010">
    <property type="entry name" value="CRISP_2"/>
    <property type="match status" value="1"/>
</dbReference>
<evidence type="ECO:0000256" key="1">
    <source>
        <dbReference type="ARBA" id="ARBA00009923"/>
    </source>
</evidence>
<evidence type="ECO:0000256" key="3">
    <source>
        <dbReference type="PROSITE-ProRule" id="PRU01005"/>
    </source>
</evidence>
<dbReference type="InterPro" id="IPR014044">
    <property type="entry name" value="CAP_dom"/>
</dbReference>
<dbReference type="STRING" id="9031.ENSGALP00000054031"/>
<dbReference type="OMA" id="LYMSSFQ"/>
<dbReference type="InterPro" id="IPR042076">
    <property type="entry name" value="Crisp-like_dom"/>
</dbReference>